<feature type="region of interest" description="Disordered" evidence="1">
    <location>
        <begin position="88"/>
        <end position="139"/>
    </location>
</feature>
<evidence type="ECO:0000313" key="3">
    <source>
        <dbReference type="Proteomes" id="UP000550707"/>
    </source>
</evidence>
<keyword evidence="3" id="KW-1185">Reference proteome</keyword>
<feature type="compositionally biased region" description="Basic residues" evidence="1">
    <location>
        <begin position="1"/>
        <end position="10"/>
    </location>
</feature>
<organism evidence="2 3">
    <name type="scientific">Molossus molossus</name>
    <name type="common">Pallas' mastiff bat</name>
    <name type="synonym">Vespertilio molossus</name>
    <dbReference type="NCBI Taxonomy" id="27622"/>
    <lineage>
        <taxon>Eukaryota</taxon>
        <taxon>Metazoa</taxon>
        <taxon>Chordata</taxon>
        <taxon>Craniata</taxon>
        <taxon>Vertebrata</taxon>
        <taxon>Euteleostomi</taxon>
        <taxon>Mammalia</taxon>
        <taxon>Eutheria</taxon>
        <taxon>Laurasiatheria</taxon>
        <taxon>Chiroptera</taxon>
        <taxon>Yangochiroptera</taxon>
        <taxon>Molossidae</taxon>
        <taxon>Molossus</taxon>
    </lineage>
</organism>
<dbReference type="Pfam" id="PF15331">
    <property type="entry name" value="TP53IP5"/>
    <property type="match status" value="1"/>
</dbReference>
<comment type="caution">
    <text evidence="2">The sequence shown here is derived from an EMBL/GenBank/DDBJ whole genome shotgun (WGS) entry which is preliminary data.</text>
</comment>
<dbReference type="EMBL" id="JACASF010000006">
    <property type="protein sequence ID" value="KAF6472763.1"/>
    <property type="molecule type" value="Genomic_DNA"/>
</dbReference>
<dbReference type="Proteomes" id="UP000550707">
    <property type="component" value="Unassembled WGS sequence"/>
</dbReference>
<evidence type="ECO:0000313" key="2">
    <source>
        <dbReference type="EMBL" id="KAF6472763.1"/>
    </source>
</evidence>
<accession>A0A7J8HKD9</accession>
<evidence type="ECO:0000256" key="1">
    <source>
        <dbReference type="SAM" id="MobiDB-lite"/>
    </source>
</evidence>
<reference evidence="2 3" key="1">
    <citation type="journal article" date="2020" name="Nature">
        <title>Six reference-quality genomes reveal evolution of bat adaptations.</title>
        <authorList>
            <person name="Jebb D."/>
            <person name="Huang Z."/>
            <person name="Pippel M."/>
            <person name="Hughes G.M."/>
            <person name="Lavrichenko K."/>
            <person name="Devanna P."/>
            <person name="Winkler S."/>
            <person name="Jermiin L.S."/>
            <person name="Skirmuntt E.C."/>
            <person name="Katzourakis A."/>
            <person name="Burkitt-Gray L."/>
            <person name="Ray D.A."/>
            <person name="Sullivan K.A.M."/>
            <person name="Roscito J.G."/>
            <person name="Kirilenko B.M."/>
            <person name="Davalos L.M."/>
            <person name="Corthals A.P."/>
            <person name="Power M.L."/>
            <person name="Jones G."/>
            <person name="Ransome R.D."/>
            <person name="Dechmann D.K.N."/>
            <person name="Locatelli A.G."/>
            <person name="Puechmaille S.J."/>
            <person name="Fedrigo O."/>
            <person name="Jarvis E.D."/>
            <person name="Hiller M."/>
            <person name="Vernes S.C."/>
            <person name="Myers E.W."/>
            <person name="Teeling E.C."/>
        </authorList>
    </citation>
    <scope>NUCLEOTIDE SEQUENCE [LARGE SCALE GENOMIC DNA]</scope>
    <source>
        <strain evidence="2">MMolMol1</strain>
        <tissue evidence="2">Muscle</tissue>
    </source>
</reference>
<sequence length="238" mass="27325">MSPSAKKRPRNSMQDEEPHKIQQPVSKLFKWNRLKMVLKNLSLLRLLKNSNPRIQELHNLAKRCWNSPFKVQKVLLISRDTVRAQVDQNKAEPQEACYSKKKLESKTLGKPKESKPKEGLPERKARQSCTAVPEREKQVKPEGLMTLRGHGQTTCPGAWGRHLLTGDPGVVFPKTHHGHKEQLEGADQRNWFEGLPTRVHLPGPRVMCRSSTLRFVKRCCTRFCSASLELPMCHPYRV</sequence>
<protein>
    <submittedName>
        <fullName evidence="2">TP53 target 5</fullName>
    </submittedName>
</protein>
<dbReference type="PANTHER" id="PTHR15562">
    <property type="entry name" value="TP53-TARGET GENE 5 PROTEIN"/>
    <property type="match status" value="1"/>
</dbReference>
<proteinExistence type="predicted"/>
<dbReference type="InterPro" id="IPR029290">
    <property type="entry name" value="TP53TG5"/>
</dbReference>
<feature type="region of interest" description="Disordered" evidence="1">
    <location>
        <begin position="1"/>
        <end position="21"/>
    </location>
</feature>
<dbReference type="PANTHER" id="PTHR15562:SF0">
    <property type="entry name" value="TP53-TARGET GENE 5 PROTEIN"/>
    <property type="match status" value="1"/>
</dbReference>
<name>A0A7J8HKD9_MOLMO</name>
<feature type="compositionally biased region" description="Basic and acidic residues" evidence="1">
    <location>
        <begin position="101"/>
        <end position="125"/>
    </location>
</feature>
<dbReference type="AlphaFoldDB" id="A0A7J8HKD9"/>
<gene>
    <name evidence="2" type="ORF">HJG59_018636</name>
</gene>